<evidence type="ECO:0000256" key="7">
    <source>
        <dbReference type="ARBA" id="ARBA00038871"/>
    </source>
</evidence>
<feature type="compositionally biased region" description="Low complexity" evidence="9">
    <location>
        <begin position="214"/>
        <end position="233"/>
    </location>
</feature>
<dbReference type="PROSITE" id="PS00674">
    <property type="entry name" value="AAA"/>
    <property type="match status" value="1"/>
</dbReference>
<evidence type="ECO:0000256" key="1">
    <source>
        <dbReference type="ARBA" id="ARBA00022701"/>
    </source>
</evidence>
<evidence type="ECO:0000256" key="9">
    <source>
        <dbReference type="SAM" id="MobiDB-lite"/>
    </source>
</evidence>
<keyword evidence="5" id="KW-0413">Isomerase</keyword>
<protein>
    <recommendedName>
        <fullName evidence="7">microtubule-severing ATPase</fullName>
        <ecNumber evidence="7">5.6.1.1</ecNumber>
    </recommendedName>
</protein>
<dbReference type="PANTHER" id="PTHR23074">
    <property type="entry name" value="AAA DOMAIN-CONTAINING"/>
    <property type="match status" value="1"/>
</dbReference>
<keyword evidence="3 8" id="KW-0067">ATP-binding</keyword>
<dbReference type="InterPro" id="IPR041569">
    <property type="entry name" value="AAA_lid_3"/>
</dbReference>
<dbReference type="EC" id="5.6.1.1" evidence="7"/>
<keyword evidence="1" id="KW-0493">Microtubule</keyword>
<dbReference type="STRING" id="69332.A0A388LQW0"/>
<dbReference type="GO" id="GO:0008568">
    <property type="term" value="F:microtubule severing ATPase activity"/>
    <property type="evidence" value="ECO:0007669"/>
    <property type="project" value="UniProtKB-EC"/>
</dbReference>
<evidence type="ECO:0000256" key="2">
    <source>
        <dbReference type="ARBA" id="ARBA00022741"/>
    </source>
</evidence>
<reference evidence="12 13" key="1">
    <citation type="journal article" date="2018" name="Cell">
        <title>The Chara Genome: Secondary Complexity and Implications for Plant Terrestrialization.</title>
        <authorList>
            <person name="Nishiyama T."/>
            <person name="Sakayama H."/>
            <person name="Vries J.D."/>
            <person name="Buschmann H."/>
            <person name="Saint-Marcoux D."/>
            <person name="Ullrich K.K."/>
            <person name="Haas F.B."/>
            <person name="Vanderstraeten L."/>
            <person name="Becker D."/>
            <person name="Lang D."/>
            <person name="Vosolsobe S."/>
            <person name="Rombauts S."/>
            <person name="Wilhelmsson P.K.I."/>
            <person name="Janitza P."/>
            <person name="Kern R."/>
            <person name="Heyl A."/>
            <person name="Rumpler F."/>
            <person name="Villalobos L.I.A.C."/>
            <person name="Clay J.M."/>
            <person name="Skokan R."/>
            <person name="Toyoda A."/>
            <person name="Suzuki Y."/>
            <person name="Kagoshima H."/>
            <person name="Schijlen E."/>
            <person name="Tajeshwar N."/>
            <person name="Catarino B."/>
            <person name="Hetherington A.J."/>
            <person name="Saltykova A."/>
            <person name="Bonnot C."/>
            <person name="Breuninger H."/>
            <person name="Symeonidi A."/>
            <person name="Radhakrishnan G.V."/>
            <person name="Van Nieuwerburgh F."/>
            <person name="Deforce D."/>
            <person name="Chang C."/>
            <person name="Karol K.G."/>
            <person name="Hedrich R."/>
            <person name="Ulvskov P."/>
            <person name="Glockner G."/>
            <person name="Delwiche C.F."/>
            <person name="Petrasek J."/>
            <person name="Van de Peer Y."/>
            <person name="Friml J."/>
            <person name="Beilby M."/>
            <person name="Dolan L."/>
            <person name="Kohara Y."/>
            <person name="Sugano S."/>
            <person name="Fujiyama A."/>
            <person name="Delaux P.-M."/>
            <person name="Quint M."/>
            <person name="TheiBen G."/>
            <person name="Hagemann M."/>
            <person name="Harholt J."/>
            <person name="Dunand C."/>
            <person name="Zachgo S."/>
            <person name="Langdale J."/>
            <person name="Maumus F."/>
            <person name="Straeten D.V.D."/>
            <person name="Gould S.B."/>
            <person name="Rensing S.A."/>
        </authorList>
    </citation>
    <scope>NUCLEOTIDE SEQUENCE [LARGE SCALE GENOMIC DNA]</scope>
    <source>
        <strain evidence="12 13">S276</strain>
    </source>
</reference>
<dbReference type="Pfam" id="PF09336">
    <property type="entry name" value="Vps4_C"/>
    <property type="match status" value="1"/>
</dbReference>
<dbReference type="FunFam" id="3.40.50.300:FF:000093">
    <property type="entry name" value="Fidgetin-like 1"/>
    <property type="match status" value="1"/>
</dbReference>
<dbReference type="Gene3D" id="1.10.8.60">
    <property type="match status" value="1"/>
</dbReference>
<feature type="compositionally biased region" description="Low complexity" evidence="9">
    <location>
        <begin position="242"/>
        <end position="257"/>
    </location>
</feature>
<dbReference type="SUPFAM" id="SSF52540">
    <property type="entry name" value="P-loop containing nucleoside triphosphate hydrolases"/>
    <property type="match status" value="1"/>
</dbReference>
<dbReference type="Pfam" id="PF17862">
    <property type="entry name" value="AAA_lid_3"/>
    <property type="match status" value="1"/>
</dbReference>
<evidence type="ECO:0000256" key="4">
    <source>
        <dbReference type="ARBA" id="ARBA00023136"/>
    </source>
</evidence>
<proteinExistence type="inferred from homology"/>
<dbReference type="AlphaFoldDB" id="A0A388LQW0"/>
<dbReference type="PANTHER" id="PTHR23074:SF86">
    <property type="entry name" value="SPASTIN"/>
    <property type="match status" value="1"/>
</dbReference>
<name>A0A388LQW0_CHABU</name>
<evidence type="ECO:0000256" key="5">
    <source>
        <dbReference type="ARBA" id="ARBA00023235"/>
    </source>
</evidence>
<evidence type="ECO:0000256" key="6">
    <source>
        <dbReference type="ARBA" id="ARBA00036378"/>
    </source>
</evidence>
<dbReference type="GO" id="GO:0005524">
    <property type="term" value="F:ATP binding"/>
    <property type="evidence" value="ECO:0007669"/>
    <property type="project" value="UniProtKB-KW"/>
</dbReference>
<evidence type="ECO:0000313" key="12">
    <source>
        <dbReference type="EMBL" id="GBG84651.1"/>
    </source>
</evidence>
<dbReference type="InterPro" id="IPR003593">
    <property type="entry name" value="AAA+_ATPase"/>
</dbReference>
<feature type="domain" description="MIT" evidence="11">
    <location>
        <begin position="19"/>
        <end position="98"/>
    </location>
</feature>
<evidence type="ECO:0000259" key="10">
    <source>
        <dbReference type="SMART" id="SM00382"/>
    </source>
</evidence>
<dbReference type="InterPro" id="IPR015415">
    <property type="entry name" value="Spast_Vps4_C"/>
</dbReference>
<keyword evidence="2 8" id="KW-0547">Nucleotide-binding</keyword>
<sequence length="593" mass="61065">MLQKLGIRSRSSEQVVARVKGYHDLAKELISKGVDKEERGRPMEALPFYKQGLQVIQEGLEIPIPKDSELTARQREEIERCTGDVLKWNADVQERVQVIESLGASESSGRGTAAAATTAAASPRAAAQSRPSWAGGGGGGGGGSGGSARQPPQSLAAVPPSPSTRGRSAAAVLPSTAARGSGLLAARGSGANRGRAPPLSSSNGNRTAAGGGRLLSSGRTVGSGRGAAAAAAAAGGGGGGRSSNRSSPTPGGALVRSGGAGGTGGGGGGGGGGNASLATAGGRTRNGAAAVARNPVRGVDPKFVEMIESEIVDRSPSTDWEDIAGLDHVKQVLTEIVILPSRRSDLFRGLRAPAKGILLYGPPGNGKTMLAKAVARAAGVTFFSISASSLTSKWVGEGEKLMRALFAVAAARQPSVIFIDEIDSILSVRSSGEHEASRRLKTEFLVQFDGMNSGGEEDRVIVIGATNRPGELDDAVRRRLVRRIYIPLPDAKARRALLTHLLKGQAFCLPERDLEKIVVATDGYSGSDLHAVCREAAMQPIRELGSSVSTVQADEVRPLALADFKVALKAIKPSVSRAQLAAFEQFSLEFGAA</sequence>
<keyword evidence="13" id="KW-1185">Reference proteome</keyword>
<dbReference type="InterPro" id="IPR050304">
    <property type="entry name" value="MT-severing_AAA_ATPase"/>
</dbReference>
<dbReference type="OrthoDB" id="10251136at2759"/>
<dbReference type="Gene3D" id="3.40.50.300">
    <property type="entry name" value="P-loop containing nucleotide triphosphate hydrolases"/>
    <property type="match status" value="1"/>
</dbReference>
<dbReference type="EMBL" id="BFEA01000485">
    <property type="protein sequence ID" value="GBG84651.1"/>
    <property type="molecule type" value="Genomic_DNA"/>
</dbReference>
<dbReference type="SMART" id="SM00745">
    <property type="entry name" value="MIT"/>
    <property type="match status" value="1"/>
</dbReference>
<feature type="compositionally biased region" description="Gly residues" evidence="9">
    <location>
        <begin position="258"/>
        <end position="274"/>
    </location>
</feature>
<dbReference type="SMART" id="SM00382">
    <property type="entry name" value="AAA"/>
    <property type="match status" value="1"/>
</dbReference>
<feature type="domain" description="AAA+ ATPase" evidence="10">
    <location>
        <begin position="353"/>
        <end position="490"/>
    </location>
</feature>
<dbReference type="FunFam" id="1.10.8.60:FF:000022">
    <property type="entry name" value="Fidgetin like 1"/>
    <property type="match status" value="1"/>
</dbReference>
<evidence type="ECO:0000313" key="13">
    <source>
        <dbReference type="Proteomes" id="UP000265515"/>
    </source>
</evidence>
<feature type="compositionally biased region" description="Low complexity" evidence="9">
    <location>
        <begin position="177"/>
        <end position="196"/>
    </location>
</feature>
<dbReference type="InterPro" id="IPR003960">
    <property type="entry name" value="ATPase_AAA_CS"/>
</dbReference>
<dbReference type="Gene3D" id="1.20.58.80">
    <property type="entry name" value="Phosphotransferase system, lactose/cellobiose-type IIA subunit"/>
    <property type="match status" value="1"/>
</dbReference>
<comment type="caution">
    <text evidence="12">The sequence shown here is derived from an EMBL/GenBank/DDBJ whole genome shotgun (WGS) entry which is preliminary data.</text>
</comment>
<dbReference type="GO" id="GO:0016887">
    <property type="term" value="F:ATP hydrolysis activity"/>
    <property type="evidence" value="ECO:0007669"/>
    <property type="project" value="InterPro"/>
</dbReference>
<accession>A0A388LQW0</accession>
<feature type="compositionally biased region" description="Gly residues" evidence="9">
    <location>
        <begin position="134"/>
        <end position="146"/>
    </location>
</feature>
<evidence type="ECO:0000256" key="8">
    <source>
        <dbReference type="RuleBase" id="RU003651"/>
    </source>
</evidence>
<keyword evidence="4" id="KW-0472">Membrane</keyword>
<dbReference type="OMA" id="RHISMAD"/>
<dbReference type="InterPro" id="IPR027417">
    <property type="entry name" value="P-loop_NTPase"/>
</dbReference>
<organism evidence="12 13">
    <name type="scientific">Chara braunii</name>
    <name type="common">Braun's stonewort</name>
    <dbReference type="NCBI Taxonomy" id="69332"/>
    <lineage>
        <taxon>Eukaryota</taxon>
        <taxon>Viridiplantae</taxon>
        <taxon>Streptophyta</taxon>
        <taxon>Charophyceae</taxon>
        <taxon>Charales</taxon>
        <taxon>Characeae</taxon>
        <taxon>Chara</taxon>
    </lineage>
</organism>
<comment type="catalytic activity">
    <reaction evidence="6">
        <text>n ATP + n H2O + a microtubule = n ADP + n phosphate + (n+1) alpha/beta tubulin heterodimers.</text>
        <dbReference type="EC" id="5.6.1.1"/>
    </reaction>
</comment>
<feature type="region of interest" description="Disordered" evidence="9">
    <location>
        <begin position="104"/>
        <end position="279"/>
    </location>
</feature>
<dbReference type="InterPro" id="IPR003959">
    <property type="entry name" value="ATPase_AAA_core"/>
</dbReference>
<evidence type="ECO:0000256" key="3">
    <source>
        <dbReference type="ARBA" id="ARBA00022840"/>
    </source>
</evidence>
<comment type="similarity">
    <text evidence="8">Belongs to the AAA ATPase family.</text>
</comment>
<dbReference type="Pfam" id="PF00004">
    <property type="entry name" value="AAA"/>
    <property type="match status" value="1"/>
</dbReference>
<gene>
    <name evidence="12" type="ORF">CBR_g39027</name>
</gene>
<dbReference type="Proteomes" id="UP000265515">
    <property type="component" value="Unassembled WGS sequence"/>
</dbReference>
<feature type="compositionally biased region" description="Low complexity" evidence="9">
    <location>
        <begin position="104"/>
        <end position="133"/>
    </location>
</feature>
<dbReference type="Gramene" id="GBG84651">
    <property type="protein sequence ID" value="GBG84651"/>
    <property type="gene ID" value="CBR_g39027"/>
</dbReference>
<dbReference type="GO" id="GO:0005874">
    <property type="term" value="C:microtubule"/>
    <property type="evidence" value="ECO:0007669"/>
    <property type="project" value="UniProtKB-KW"/>
</dbReference>
<evidence type="ECO:0000259" key="11">
    <source>
        <dbReference type="SMART" id="SM00745"/>
    </source>
</evidence>
<dbReference type="InterPro" id="IPR007330">
    <property type="entry name" value="MIT_dom"/>
</dbReference>